<organism evidence="1 2">
    <name type="scientific">Eucalyptus globulus</name>
    <name type="common">Tasmanian blue gum</name>
    <dbReference type="NCBI Taxonomy" id="34317"/>
    <lineage>
        <taxon>Eukaryota</taxon>
        <taxon>Viridiplantae</taxon>
        <taxon>Streptophyta</taxon>
        <taxon>Embryophyta</taxon>
        <taxon>Tracheophyta</taxon>
        <taxon>Spermatophyta</taxon>
        <taxon>Magnoliopsida</taxon>
        <taxon>eudicotyledons</taxon>
        <taxon>Gunneridae</taxon>
        <taxon>Pentapetalae</taxon>
        <taxon>rosids</taxon>
        <taxon>malvids</taxon>
        <taxon>Myrtales</taxon>
        <taxon>Myrtaceae</taxon>
        <taxon>Myrtoideae</taxon>
        <taxon>Eucalypteae</taxon>
        <taxon>Eucalyptus</taxon>
    </lineage>
</organism>
<dbReference type="Proteomes" id="UP001634007">
    <property type="component" value="Unassembled WGS sequence"/>
</dbReference>
<keyword evidence="2" id="KW-1185">Reference proteome</keyword>
<gene>
    <name evidence="1" type="ORF">ACJRO7_023734</name>
</gene>
<name>A0ABD3K684_EUCGL</name>
<reference evidence="1 2" key="1">
    <citation type="submission" date="2024-11" db="EMBL/GenBank/DDBJ databases">
        <title>Chromosome-level genome assembly of Eucalyptus globulus Labill. provides insights into its genome evolution.</title>
        <authorList>
            <person name="Li X."/>
        </authorList>
    </citation>
    <scope>NUCLEOTIDE SEQUENCE [LARGE SCALE GENOMIC DNA]</scope>
    <source>
        <strain evidence="1">CL2024</strain>
        <tissue evidence="1">Fresh tender leaves</tissue>
    </source>
</reference>
<dbReference type="AlphaFoldDB" id="A0ABD3K684"/>
<dbReference type="EMBL" id="JBJKBG010000006">
    <property type="protein sequence ID" value="KAL3734427.1"/>
    <property type="molecule type" value="Genomic_DNA"/>
</dbReference>
<dbReference type="InterPro" id="IPR040377">
    <property type="entry name" value="Ssl2009-like"/>
</dbReference>
<proteinExistence type="predicted"/>
<dbReference type="PANTHER" id="PTHR34048">
    <property type="entry name" value="LOW-DENSITY RECEPTOR-LIKE PROTEIN"/>
    <property type="match status" value="1"/>
</dbReference>
<accession>A0ABD3K684</accession>
<comment type="caution">
    <text evidence="1">The sequence shown here is derived from an EMBL/GenBank/DDBJ whole genome shotgun (WGS) entry which is preliminary data.</text>
</comment>
<evidence type="ECO:0000313" key="1">
    <source>
        <dbReference type="EMBL" id="KAL3734427.1"/>
    </source>
</evidence>
<dbReference type="PANTHER" id="PTHR34048:SF5">
    <property type="entry name" value="INNER MEMBRANE LOCALIZED PROTEIN"/>
    <property type="match status" value="1"/>
</dbReference>
<protein>
    <submittedName>
        <fullName evidence="1">Uncharacterized protein</fullName>
    </submittedName>
</protein>
<sequence length="174" mass="19333">MSAVSSPLASVRNPRAQLSSSFVHPLFRHRHLTSFLDLNQMIYKLLFATNQTGMLQLRSSRQLTVSAEYRDGGRPSSASIFVDGFVLGGIIVDAPGCVYAPQILFELLNIRFSVFFPKFFSDNFSQAVHQTPIECQDFVGLLGERLHHAPQVFEAVVICCRGISIFCNIHPATS</sequence>
<evidence type="ECO:0000313" key="2">
    <source>
        <dbReference type="Proteomes" id="UP001634007"/>
    </source>
</evidence>